<feature type="compositionally biased region" description="Basic and acidic residues" evidence="1">
    <location>
        <begin position="1"/>
        <end position="12"/>
    </location>
</feature>
<gene>
    <name evidence="2" type="ORF">M407DRAFT_88215</name>
</gene>
<evidence type="ECO:0008006" key="4">
    <source>
        <dbReference type="Google" id="ProtNLM"/>
    </source>
</evidence>
<keyword evidence="3" id="KW-1185">Reference proteome</keyword>
<evidence type="ECO:0000313" key="2">
    <source>
        <dbReference type="EMBL" id="KIO34576.1"/>
    </source>
</evidence>
<protein>
    <recommendedName>
        <fullName evidence="4">F-box domain-containing protein</fullName>
    </recommendedName>
</protein>
<dbReference type="STRING" id="1051891.A0A0C3QX35"/>
<name>A0A0C3QX35_9AGAM</name>
<feature type="region of interest" description="Disordered" evidence="1">
    <location>
        <begin position="1"/>
        <end position="36"/>
    </location>
</feature>
<accession>A0A0C3QX35</accession>
<reference evidence="2 3" key="1">
    <citation type="submission" date="2014-04" db="EMBL/GenBank/DDBJ databases">
        <authorList>
            <consortium name="DOE Joint Genome Institute"/>
            <person name="Kuo A."/>
            <person name="Girlanda M."/>
            <person name="Perotto S."/>
            <person name="Kohler A."/>
            <person name="Nagy L.G."/>
            <person name="Floudas D."/>
            <person name="Copeland A."/>
            <person name="Barry K.W."/>
            <person name="Cichocki N."/>
            <person name="Veneault-Fourrey C."/>
            <person name="LaButti K."/>
            <person name="Lindquist E.A."/>
            <person name="Lipzen A."/>
            <person name="Lundell T."/>
            <person name="Morin E."/>
            <person name="Murat C."/>
            <person name="Sun H."/>
            <person name="Tunlid A."/>
            <person name="Henrissat B."/>
            <person name="Grigoriev I.V."/>
            <person name="Hibbett D.S."/>
            <person name="Martin F."/>
            <person name="Nordberg H.P."/>
            <person name="Cantor M.N."/>
            <person name="Hua S.X."/>
        </authorList>
    </citation>
    <scope>NUCLEOTIDE SEQUENCE [LARGE SCALE GENOMIC DNA]</scope>
    <source>
        <strain evidence="2 3">MUT 4182</strain>
    </source>
</reference>
<dbReference type="HOGENOM" id="CLU_063486_0_0_1"/>
<feature type="compositionally biased region" description="Polar residues" evidence="1">
    <location>
        <begin position="13"/>
        <end position="35"/>
    </location>
</feature>
<proteinExistence type="predicted"/>
<dbReference type="OrthoDB" id="539213at2759"/>
<organism evidence="2 3">
    <name type="scientific">Tulasnella calospora MUT 4182</name>
    <dbReference type="NCBI Taxonomy" id="1051891"/>
    <lineage>
        <taxon>Eukaryota</taxon>
        <taxon>Fungi</taxon>
        <taxon>Dikarya</taxon>
        <taxon>Basidiomycota</taxon>
        <taxon>Agaricomycotina</taxon>
        <taxon>Agaricomycetes</taxon>
        <taxon>Cantharellales</taxon>
        <taxon>Tulasnellaceae</taxon>
        <taxon>Tulasnella</taxon>
    </lineage>
</organism>
<dbReference type="AlphaFoldDB" id="A0A0C3QX35"/>
<evidence type="ECO:0000313" key="3">
    <source>
        <dbReference type="Proteomes" id="UP000054248"/>
    </source>
</evidence>
<dbReference type="Proteomes" id="UP000054248">
    <property type="component" value="Unassembled WGS sequence"/>
</dbReference>
<evidence type="ECO:0000256" key="1">
    <source>
        <dbReference type="SAM" id="MobiDB-lite"/>
    </source>
</evidence>
<sequence>MIGRRAENDSFRDPQSSTERPKEFQSNCRPLSTTRAGKRSDEKLAVLHDLPVELLYEILLLSLNPSFTLVSRHIHLVFKSTSTHFRADYLIEATKSLGKYQYSFKLWWRDRLETWLRYGICDFEVLQLLINQTRPPKPRDRDYPFHFGDNFELPKRILRSFASVESEGQESRWAREATAMGFLRYLLSPVKLPASAPAQDSQPSSPKTVTLSGSSNSHEGYFLRQAVHLEHEPLIDLLLAHDCDPLQKAGIAVKLAIRRKDERMVRKLFSKGNVGRLCFSPVGRHLLEYSAEVGARDIANFFIKETHIVPKPETLKLLSN</sequence>
<dbReference type="EMBL" id="KN822942">
    <property type="protein sequence ID" value="KIO34576.1"/>
    <property type="molecule type" value="Genomic_DNA"/>
</dbReference>
<reference evidence="3" key="2">
    <citation type="submission" date="2015-01" db="EMBL/GenBank/DDBJ databases">
        <title>Evolutionary Origins and Diversification of the Mycorrhizal Mutualists.</title>
        <authorList>
            <consortium name="DOE Joint Genome Institute"/>
            <consortium name="Mycorrhizal Genomics Consortium"/>
            <person name="Kohler A."/>
            <person name="Kuo A."/>
            <person name="Nagy L.G."/>
            <person name="Floudas D."/>
            <person name="Copeland A."/>
            <person name="Barry K.W."/>
            <person name="Cichocki N."/>
            <person name="Veneault-Fourrey C."/>
            <person name="LaButti K."/>
            <person name="Lindquist E.A."/>
            <person name="Lipzen A."/>
            <person name="Lundell T."/>
            <person name="Morin E."/>
            <person name="Murat C."/>
            <person name="Riley R."/>
            <person name="Ohm R."/>
            <person name="Sun H."/>
            <person name="Tunlid A."/>
            <person name="Henrissat B."/>
            <person name="Grigoriev I.V."/>
            <person name="Hibbett D.S."/>
            <person name="Martin F."/>
        </authorList>
    </citation>
    <scope>NUCLEOTIDE SEQUENCE [LARGE SCALE GENOMIC DNA]</scope>
    <source>
        <strain evidence="3">MUT 4182</strain>
    </source>
</reference>